<feature type="region of interest" description="Disordered" evidence="5">
    <location>
        <begin position="1"/>
        <end position="21"/>
    </location>
</feature>
<feature type="domain" description="O-antigen ligase-related" evidence="7">
    <location>
        <begin position="235"/>
        <end position="374"/>
    </location>
</feature>
<evidence type="ECO:0000256" key="2">
    <source>
        <dbReference type="ARBA" id="ARBA00022692"/>
    </source>
</evidence>
<feature type="transmembrane region" description="Helical" evidence="6">
    <location>
        <begin position="419"/>
        <end position="440"/>
    </location>
</feature>
<organism evidence="8 9">
    <name type="scientific">Rhodospira trueperi</name>
    <dbReference type="NCBI Taxonomy" id="69960"/>
    <lineage>
        <taxon>Bacteria</taxon>
        <taxon>Pseudomonadati</taxon>
        <taxon>Pseudomonadota</taxon>
        <taxon>Alphaproteobacteria</taxon>
        <taxon>Rhodospirillales</taxon>
        <taxon>Rhodospirillaceae</taxon>
        <taxon>Rhodospira</taxon>
    </lineage>
</organism>
<dbReference type="PANTHER" id="PTHR37422:SF23">
    <property type="entry name" value="TEICHURONIC ACID BIOSYNTHESIS PROTEIN TUAE"/>
    <property type="match status" value="1"/>
</dbReference>
<name>A0A1G6WA04_9PROT</name>
<dbReference type="Proteomes" id="UP000199412">
    <property type="component" value="Unassembled WGS sequence"/>
</dbReference>
<evidence type="ECO:0000313" key="8">
    <source>
        <dbReference type="EMBL" id="SDD62629.1"/>
    </source>
</evidence>
<keyword evidence="3 6" id="KW-1133">Transmembrane helix</keyword>
<evidence type="ECO:0000256" key="4">
    <source>
        <dbReference type="ARBA" id="ARBA00023136"/>
    </source>
</evidence>
<feature type="transmembrane region" description="Helical" evidence="6">
    <location>
        <begin position="395"/>
        <end position="413"/>
    </location>
</feature>
<feature type="transmembrane region" description="Helical" evidence="6">
    <location>
        <begin position="205"/>
        <end position="223"/>
    </location>
</feature>
<keyword evidence="8" id="KW-0436">Ligase</keyword>
<keyword evidence="9" id="KW-1185">Reference proteome</keyword>
<dbReference type="Pfam" id="PF04932">
    <property type="entry name" value="Wzy_C"/>
    <property type="match status" value="1"/>
</dbReference>
<feature type="transmembrane region" description="Helical" evidence="6">
    <location>
        <begin position="277"/>
        <end position="299"/>
    </location>
</feature>
<reference evidence="8 9" key="1">
    <citation type="submission" date="2016-10" db="EMBL/GenBank/DDBJ databases">
        <authorList>
            <person name="de Groot N.N."/>
        </authorList>
    </citation>
    <scope>NUCLEOTIDE SEQUENCE [LARGE SCALE GENOMIC DNA]</scope>
    <source>
        <strain evidence="8 9">ATCC 700224</strain>
    </source>
</reference>
<dbReference type="InterPro" id="IPR051533">
    <property type="entry name" value="WaaL-like"/>
</dbReference>
<keyword evidence="2 6" id="KW-0812">Transmembrane</keyword>
<feature type="transmembrane region" description="Helical" evidence="6">
    <location>
        <begin position="366"/>
        <end position="383"/>
    </location>
</feature>
<accession>A0A1G6WA04</accession>
<comment type="subcellular location">
    <subcellularLocation>
        <location evidence="1">Membrane</location>
        <topology evidence="1">Multi-pass membrane protein</topology>
    </subcellularLocation>
</comment>
<dbReference type="STRING" id="69960.SAMN05421720_10181"/>
<evidence type="ECO:0000259" key="7">
    <source>
        <dbReference type="Pfam" id="PF04932"/>
    </source>
</evidence>
<evidence type="ECO:0000256" key="5">
    <source>
        <dbReference type="SAM" id="MobiDB-lite"/>
    </source>
</evidence>
<evidence type="ECO:0000256" key="1">
    <source>
        <dbReference type="ARBA" id="ARBA00004141"/>
    </source>
</evidence>
<protein>
    <submittedName>
        <fullName evidence="8">O-antigen ligase</fullName>
    </submittedName>
</protein>
<feature type="transmembrane region" description="Helical" evidence="6">
    <location>
        <begin position="158"/>
        <end position="185"/>
    </location>
</feature>
<dbReference type="GO" id="GO:0016020">
    <property type="term" value="C:membrane"/>
    <property type="evidence" value="ECO:0007669"/>
    <property type="project" value="UniProtKB-SubCell"/>
</dbReference>
<sequence length="456" mass="48016">MPPLTPVVPRQTQSPMPARPRFPSPEVTALIAVLAWAPLPLGSNRPWSTALLMVMVFGLAATVSLRGSRPVWSPERRLALALFAGAFGWTLVQAAPGLGPAQPHWDALHSLTGQIPWRSLSITPWATADGGLRLAGYAAAAWLGAAALDNASERRAVILTLAGVGAVLAVYALIVQFSGSYTIWWWKKWIYQDVTTATFVNRNTYCIYAGIGVAAALMAARCASRSTRRWVWRLAAGLGLLAAVLTESRWGLACVAAGLAGLALLRPSPPPWRTMGIGVAVLTAAPVALVLAGQARFFARFDPAFVLGDVRWDLYRVTLDAIRAAPWTGHGLGSFPVLYHQVRDETLSDVLVFQAHSVPLELAAELGLPAALALTAAFVLLVVEAARRARRDGDPLARLAAAAGIMAGLHGLLDFSMQTPALAVTVLVLLGAAGSASAAAPARSPAHVDPAPPPAP</sequence>
<dbReference type="GO" id="GO:0016874">
    <property type="term" value="F:ligase activity"/>
    <property type="evidence" value="ECO:0007669"/>
    <property type="project" value="UniProtKB-KW"/>
</dbReference>
<dbReference type="EMBL" id="FNAP01000001">
    <property type="protein sequence ID" value="SDD62629.1"/>
    <property type="molecule type" value="Genomic_DNA"/>
</dbReference>
<dbReference type="PANTHER" id="PTHR37422">
    <property type="entry name" value="TEICHURONIC ACID BIOSYNTHESIS PROTEIN TUAE"/>
    <property type="match status" value="1"/>
</dbReference>
<keyword evidence="4 6" id="KW-0472">Membrane</keyword>
<gene>
    <name evidence="8" type="ORF">SAMN05421720_10181</name>
</gene>
<dbReference type="AlphaFoldDB" id="A0A1G6WA04"/>
<proteinExistence type="predicted"/>
<evidence type="ECO:0000313" key="9">
    <source>
        <dbReference type="Proteomes" id="UP000199412"/>
    </source>
</evidence>
<feature type="transmembrane region" description="Helical" evidence="6">
    <location>
        <begin position="47"/>
        <end position="65"/>
    </location>
</feature>
<feature type="transmembrane region" description="Helical" evidence="6">
    <location>
        <begin position="77"/>
        <end position="95"/>
    </location>
</feature>
<evidence type="ECO:0000256" key="6">
    <source>
        <dbReference type="SAM" id="Phobius"/>
    </source>
</evidence>
<evidence type="ECO:0000256" key="3">
    <source>
        <dbReference type="ARBA" id="ARBA00022989"/>
    </source>
</evidence>
<dbReference type="InterPro" id="IPR007016">
    <property type="entry name" value="O-antigen_ligase-rel_domated"/>
</dbReference>